<evidence type="ECO:0000313" key="2">
    <source>
        <dbReference type="EnsemblPlants" id="Solyc10g050640.1.1.1"/>
    </source>
</evidence>
<organism evidence="2">
    <name type="scientific">Solanum lycopersicum</name>
    <name type="common">Tomato</name>
    <name type="synonym">Lycopersicon esculentum</name>
    <dbReference type="NCBI Taxonomy" id="4081"/>
    <lineage>
        <taxon>Eukaryota</taxon>
        <taxon>Viridiplantae</taxon>
        <taxon>Streptophyta</taxon>
        <taxon>Embryophyta</taxon>
        <taxon>Tracheophyta</taxon>
        <taxon>Spermatophyta</taxon>
        <taxon>Magnoliopsida</taxon>
        <taxon>eudicotyledons</taxon>
        <taxon>Gunneridae</taxon>
        <taxon>Pentapetalae</taxon>
        <taxon>asterids</taxon>
        <taxon>lamiids</taxon>
        <taxon>Solanales</taxon>
        <taxon>Solanaceae</taxon>
        <taxon>Solanoideae</taxon>
        <taxon>Solaneae</taxon>
        <taxon>Solanum</taxon>
        <taxon>Solanum subgen. Lycopersicon</taxon>
    </lineage>
</organism>
<dbReference type="InParanoid" id="A0A3Q7JBK2"/>
<protein>
    <submittedName>
        <fullName evidence="2">Uncharacterized protein</fullName>
    </submittedName>
</protein>
<dbReference type="EnsemblPlants" id="Solyc10g050640.1.1">
    <property type="protein sequence ID" value="Solyc10g050640.1.1.1"/>
    <property type="gene ID" value="Solyc10g050640.1"/>
</dbReference>
<feature type="region of interest" description="Disordered" evidence="1">
    <location>
        <begin position="1"/>
        <end position="73"/>
    </location>
</feature>
<dbReference type="Proteomes" id="UP000004994">
    <property type="component" value="Chromosome 10"/>
</dbReference>
<feature type="compositionally biased region" description="Polar residues" evidence="1">
    <location>
        <begin position="53"/>
        <end position="62"/>
    </location>
</feature>
<proteinExistence type="predicted"/>
<reference evidence="2" key="2">
    <citation type="submission" date="2019-01" db="UniProtKB">
        <authorList>
            <consortium name="EnsemblPlants"/>
        </authorList>
    </citation>
    <scope>IDENTIFICATION</scope>
    <source>
        <strain evidence="2">cv. Heinz 1706</strain>
    </source>
</reference>
<evidence type="ECO:0000313" key="3">
    <source>
        <dbReference type="Proteomes" id="UP000004994"/>
    </source>
</evidence>
<keyword evidence="3" id="KW-1185">Reference proteome</keyword>
<dbReference type="Gramene" id="Solyc10g050640.1.1">
    <property type="protein sequence ID" value="Solyc10g050640.1.1.1"/>
    <property type="gene ID" value="Solyc10g050640.1"/>
</dbReference>
<sequence length="73" mass="7788">MKMDEAGNSQAVAFPDENEDADVDPATSKSQPPPSSSSLEAEMVAVKRFVETDSASPNTTFSFPGHSRTPSRD</sequence>
<dbReference type="AlphaFoldDB" id="A0A3Q7JBK2"/>
<accession>A0A3Q7JBK2</accession>
<evidence type="ECO:0000256" key="1">
    <source>
        <dbReference type="SAM" id="MobiDB-lite"/>
    </source>
</evidence>
<reference evidence="2" key="1">
    <citation type="journal article" date="2012" name="Nature">
        <title>The tomato genome sequence provides insights into fleshy fruit evolution.</title>
        <authorList>
            <consortium name="Tomato Genome Consortium"/>
        </authorList>
    </citation>
    <scope>NUCLEOTIDE SEQUENCE [LARGE SCALE GENOMIC DNA]</scope>
    <source>
        <strain evidence="2">cv. Heinz 1706</strain>
    </source>
</reference>
<name>A0A3Q7JBK2_SOLLC</name>
<dbReference type="PaxDb" id="4081-Solyc10g050640.1.1"/>